<keyword evidence="6" id="KW-1185">Reference proteome</keyword>
<keyword evidence="3" id="KW-0804">Transcription</keyword>
<evidence type="ECO:0000313" key="6">
    <source>
        <dbReference type="Proteomes" id="UP001500325"/>
    </source>
</evidence>
<dbReference type="SMART" id="SM00895">
    <property type="entry name" value="FCD"/>
    <property type="match status" value="1"/>
</dbReference>
<dbReference type="InterPro" id="IPR000524">
    <property type="entry name" value="Tscrpt_reg_HTH_GntR"/>
</dbReference>
<reference evidence="6" key="1">
    <citation type="journal article" date="2019" name="Int. J. Syst. Evol. Microbiol.">
        <title>The Global Catalogue of Microorganisms (GCM) 10K type strain sequencing project: providing services to taxonomists for standard genome sequencing and annotation.</title>
        <authorList>
            <consortium name="The Broad Institute Genomics Platform"/>
            <consortium name="The Broad Institute Genome Sequencing Center for Infectious Disease"/>
            <person name="Wu L."/>
            <person name="Ma J."/>
        </authorList>
    </citation>
    <scope>NUCLEOTIDE SEQUENCE [LARGE SCALE GENOMIC DNA]</scope>
    <source>
        <strain evidence="6">JCM 18055</strain>
    </source>
</reference>
<dbReference type="InterPro" id="IPR036388">
    <property type="entry name" value="WH-like_DNA-bd_sf"/>
</dbReference>
<dbReference type="CDD" id="cd07377">
    <property type="entry name" value="WHTH_GntR"/>
    <property type="match status" value="1"/>
</dbReference>
<dbReference type="EMBL" id="BAABIC010000031">
    <property type="protein sequence ID" value="GAA4711394.1"/>
    <property type="molecule type" value="Genomic_DNA"/>
</dbReference>
<dbReference type="Gene3D" id="1.10.10.10">
    <property type="entry name" value="Winged helix-like DNA-binding domain superfamily/Winged helix DNA-binding domain"/>
    <property type="match status" value="1"/>
</dbReference>
<dbReference type="PANTHER" id="PTHR43537:SF45">
    <property type="entry name" value="GNTR FAMILY REGULATORY PROTEIN"/>
    <property type="match status" value="1"/>
</dbReference>
<dbReference type="Gene3D" id="1.20.120.530">
    <property type="entry name" value="GntR ligand-binding domain-like"/>
    <property type="match status" value="1"/>
</dbReference>
<dbReference type="Pfam" id="PF00392">
    <property type="entry name" value="GntR"/>
    <property type="match status" value="1"/>
</dbReference>
<dbReference type="PANTHER" id="PTHR43537">
    <property type="entry name" value="TRANSCRIPTIONAL REGULATOR, GNTR FAMILY"/>
    <property type="match status" value="1"/>
</dbReference>
<dbReference type="SUPFAM" id="SSF48008">
    <property type="entry name" value="GntR ligand-binding domain-like"/>
    <property type="match status" value="1"/>
</dbReference>
<dbReference type="PRINTS" id="PR00035">
    <property type="entry name" value="HTHGNTR"/>
</dbReference>
<name>A0ABP8XRJ9_9PSEU</name>
<keyword evidence="1" id="KW-0805">Transcription regulation</keyword>
<dbReference type="SUPFAM" id="SSF46785">
    <property type="entry name" value="Winged helix' DNA-binding domain"/>
    <property type="match status" value="1"/>
</dbReference>
<evidence type="ECO:0000259" key="4">
    <source>
        <dbReference type="PROSITE" id="PS50949"/>
    </source>
</evidence>
<dbReference type="SMART" id="SM00345">
    <property type="entry name" value="HTH_GNTR"/>
    <property type="match status" value="1"/>
</dbReference>
<dbReference type="InterPro" id="IPR036390">
    <property type="entry name" value="WH_DNA-bd_sf"/>
</dbReference>
<feature type="domain" description="HTH gntR-type" evidence="4">
    <location>
        <begin position="16"/>
        <end position="83"/>
    </location>
</feature>
<protein>
    <submittedName>
        <fullName evidence="5">GntR family transcriptional regulator</fullName>
    </submittedName>
</protein>
<evidence type="ECO:0000313" key="5">
    <source>
        <dbReference type="EMBL" id="GAA4711394.1"/>
    </source>
</evidence>
<comment type="caution">
    <text evidence="5">The sequence shown here is derived from an EMBL/GenBank/DDBJ whole genome shotgun (WGS) entry which is preliminary data.</text>
</comment>
<proteinExistence type="predicted"/>
<dbReference type="Proteomes" id="UP001500325">
    <property type="component" value="Unassembled WGS sequence"/>
</dbReference>
<evidence type="ECO:0000256" key="1">
    <source>
        <dbReference type="ARBA" id="ARBA00023015"/>
    </source>
</evidence>
<dbReference type="InterPro" id="IPR011711">
    <property type="entry name" value="GntR_C"/>
</dbReference>
<dbReference type="Pfam" id="PF07729">
    <property type="entry name" value="FCD"/>
    <property type="match status" value="1"/>
</dbReference>
<accession>A0ABP8XRJ9</accession>
<evidence type="ECO:0000256" key="3">
    <source>
        <dbReference type="ARBA" id="ARBA00023163"/>
    </source>
</evidence>
<keyword evidence="2" id="KW-0238">DNA-binding</keyword>
<evidence type="ECO:0000256" key="2">
    <source>
        <dbReference type="ARBA" id="ARBA00023125"/>
    </source>
</evidence>
<dbReference type="PROSITE" id="PS50949">
    <property type="entry name" value="HTH_GNTR"/>
    <property type="match status" value="1"/>
</dbReference>
<organism evidence="5 6">
    <name type="scientific">Pseudonocardia yuanmonensis</name>
    <dbReference type="NCBI Taxonomy" id="1095914"/>
    <lineage>
        <taxon>Bacteria</taxon>
        <taxon>Bacillati</taxon>
        <taxon>Actinomycetota</taxon>
        <taxon>Actinomycetes</taxon>
        <taxon>Pseudonocardiales</taxon>
        <taxon>Pseudonocardiaceae</taxon>
        <taxon>Pseudonocardia</taxon>
    </lineage>
</organism>
<sequence length="225" mass="24545">MAAADPAPGLSLIQTSSLVDEAYRQIRGLILEGQLKPGTRLKDSVLADEMGISRSPVREALRLLEHSGLVEKSVNRSYRISVLDPGDVPELARLRCADEVMAVRTIVQRGTPVESLAKWIEELRRVDGDPEAGAAADAAFHSEVVRLAGMPRLDLRYSGLTDQMRLVLLTGDVSWGSGGVLVDSHTVLYEALVDAVRTGDPREAMRLWEFHILTGMGVPDILEPL</sequence>
<dbReference type="RefSeq" id="WP_345384361.1">
    <property type="nucleotide sequence ID" value="NZ_BAABIC010000031.1"/>
</dbReference>
<gene>
    <name evidence="5" type="ORF">GCM10023215_62120</name>
</gene>
<dbReference type="InterPro" id="IPR008920">
    <property type="entry name" value="TF_FadR/GntR_C"/>
</dbReference>